<dbReference type="Gene3D" id="3.10.20.280">
    <property type="entry name" value="RnfH-like"/>
    <property type="match status" value="1"/>
</dbReference>
<reference evidence="3 4" key="1">
    <citation type="journal article" date="2014" name="Appl. Environ. Microbiol.">
        <title>Genomic features of a bumble bee symbiont reflect its host environment.</title>
        <authorList>
            <person name="Martinson V.G."/>
            <person name="Magoc T."/>
            <person name="Koch H."/>
            <person name="Salzberg S.L."/>
            <person name="Moran N.A."/>
        </authorList>
    </citation>
    <scope>NUCLEOTIDE SEQUENCE [LARGE SCALE GENOMIC DNA]</scope>
    <source>
        <strain evidence="3 4">Bimp</strain>
    </source>
</reference>
<evidence type="ECO:0000256" key="1">
    <source>
        <dbReference type="ARBA" id="ARBA00010645"/>
    </source>
</evidence>
<dbReference type="HAMAP" id="MF_00460">
    <property type="entry name" value="UPF0125_RnfH"/>
    <property type="match status" value="1"/>
</dbReference>
<keyword evidence="4" id="KW-1185">Reference proteome</keyword>
<evidence type="ECO:0000256" key="2">
    <source>
        <dbReference type="HAMAP-Rule" id="MF_00460"/>
    </source>
</evidence>
<gene>
    <name evidence="3" type="ORF">O970_04880</name>
</gene>
<dbReference type="PANTHER" id="PTHR37483">
    <property type="entry name" value="UPF0125 PROTEIN RATB"/>
    <property type="match status" value="1"/>
</dbReference>
<dbReference type="PANTHER" id="PTHR37483:SF1">
    <property type="entry name" value="UPF0125 PROTEIN RATB"/>
    <property type="match status" value="1"/>
</dbReference>
<dbReference type="InterPro" id="IPR037021">
    <property type="entry name" value="RnfH_sf"/>
</dbReference>
<protein>
    <recommendedName>
        <fullName evidence="2">UPF0125 protein O970_04880</fullName>
    </recommendedName>
</protein>
<dbReference type="EMBL" id="AWGA01000051">
    <property type="protein sequence ID" value="TEA27197.1"/>
    <property type="molecule type" value="Genomic_DNA"/>
</dbReference>
<evidence type="ECO:0000313" key="4">
    <source>
        <dbReference type="Proteomes" id="UP000506160"/>
    </source>
</evidence>
<dbReference type="NCBIfam" id="NF002490">
    <property type="entry name" value="PRK01777.1"/>
    <property type="match status" value="1"/>
</dbReference>
<dbReference type="SUPFAM" id="SSF54285">
    <property type="entry name" value="MoaD/ThiS"/>
    <property type="match status" value="1"/>
</dbReference>
<organism evidence="3 4">
    <name type="scientific">Candidatus Schmidhempelia bombi str. Bimp</name>
    <dbReference type="NCBI Taxonomy" id="1387197"/>
    <lineage>
        <taxon>Bacteria</taxon>
        <taxon>Pseudomonadati</taxon>
        <taxon>Pseudomonadota</taxon>
        <taxon>Gammaproteobacteria</taxon>
        <taxon>Orbales</taxon>
        <taxon>Orbaceae</taxon>
        <taxon>Candidatus Schmidhempelia</taxon>
    </lineage>
</organism>
<dbReference type="Proteomes" id="UP000506160">
    <property type="component" value="Unassembled WGS sequence"/>
</dbReference>
<dbReference type="InterPro" id="IPR005346">
    <property type="entry name" value="RnfH"/>
</dbReference>
<sequence length="90" mass="10121">MINIEVVYALPENPTIISLKVAADSSVLSAINQSGILTQCQINLEHHSVGIFGRVVELDAILQNDDRIEIYRPLLADPKEIRKRRAQEQK</sequence>
<dbReference type="InterPro" id="IPR016155">
    <property type="entry name" value="Mopterin_synth/thiamin_S_b"/>
</dbReference>
<dbReference type="RefSeq" id="WP_036562698.1">
    <property type="nucleotide sequence ID" value="NZ_AWGA01000051.1"/>
</dbReference>
<comment type="similarity">
    <text evidence="1 2">Belongs to the UPF0125 (RnfH) family.</text>
</comment>
<dbReference type="AlphaFoldDB" id="A0AB94ICP7"/>
<name>A0AB94ICP7_9GAMM</name>
<comment type="caution">
    <text evidence="3">The sequence shown here is derived from an EMBL/GenBank/DDBJ whole genome shotgun (WGS) entry which is preliminary data.</text>
</comment>
<evidence type="ECO:0000313" key="3">
    <source>
        <dbReference type="EMBL" id="TEA27197.1"/>
    </source>
</evidence>
<proteinExistence type="inferred from homology"/>
<dbReference type="Pfam" id="PF03658">
    <property type="entry name" value="Ub-RnfH"/>
    <property type="match status" value="1"/>
</dbReference>
<accession>A0AB94ICP7</accession>